<dbReference type="EMBL" id="JAUEPO010000002">
    <property type="protein sequence ID" value="KAK3332096.1"/>
    <property type="molecule type" value="Genomic_DNA"/>
</dbReference>
<keyword evidence="4" id="KW-1185">Reference proteome</keyword>
<evidence type="ECO:0000256" key="2">
    <source>
        <dbReference type="SAM" id="Phobius"/>
    </source>
</evidence>
<accession>A0AAE0IVJ8</accession>
<feature type="transmembrane region" description="Helical" evidence="2">
    <location>
        <begin position="103"/>
        <end position="121"/>
    </location>
</feature>
<proteinExistence type="predicted"/>
<sequence length="343" mass="38437">MRFTHWRAQTAAGSNTDDNDEKHTDGEKRTPWNALDVGAAVLRLWQLISSSIILLASSTLASHHHRHFWQREAREPSQGPGALVYHIAVLCLLCLFRRPKSSAWRFFATATLLGDLVMMGLDIVRISISDVPAACHGKSSANFFANHDMRHLKANHAKFDFGAWMGENTGHDDLKCRLPMFIYALCIISIFSHTFSIALTALQLQRSRMERPAEHAESGIPSQMVQREDQQEIARSLPPFQQYQEPTPASPSNQRVVQNPAGAATSAWVDVHQRYVPSPQSQGRSYNDFRADMFEVPEGRASQETTSSINPDIYLVSDGFRPLEAETLPPYSSRPASLRNVIT</sequence>
<keyword evidence="2" id="KW-0472">Membrane</keyword>
<evidence type="ECO:0000313" key="4">
    <source>
        <dbReference type="Proteomes" id="UP001286456"/>
    </source>
</evidence>
<comment type="caution">
    <text evidence="3">The sequence shown here is derived from an EMBL/GenBank/DDBJ whole genome shotgun (WGS) entry which is preliminary data.</text>
</comment>
<keyword evidence="2" id="KW-0812">Transmembrane</keyword>
<organism evidence="3 4">
    <name type="scientific">Cercophora scortea</name>
    <dbReference type="NCBI Taxonomy" id="314031"/>
    <lineage>
        <taxon>Eukaryota</taxon>
        <taxon>Fungi</taxon>
        <taxon>Dikarya</taxon>
        <taxon>Ascomycota</taxon>
        <taxon>Pezizomycotina</taxon>
        <taxon>Sordariomycetes</taxon>
        <taxon>Sordariomycetidae</taxon>
        <taxon>Sordariales</taxon>
        <taxon>Lasiosphaeriaceae</taxon>
        <taxon>Cercophora</taxon>
    </lineage>
</organism>
<evidence type="ECO:0000256" key="1">
    <source>
        <dbReference type="SAM" id="MobiDB-lite"/>
    </source>
</evidence>
<evidence type="ECO:0000313" key="3">
    <source>
        <dbReference type="EMBL" id="KAK3332096.1"/>
    </source>
</evidence>
<feature type="compositionally biased region" description="Basic and acidic residues" evidence="1">
    <location>
        <begin position="20"/>
        <end position="29"/>
    </location>
</feature>
<dbReference type="AlphaFoldDB" id="A0AAE0IVJ8"/>
<reference evidence="3" key="2">
    <citation type="submission" date="2023-06" db="EMBL/GenBank/DDBJ databases">
        <authorList>
            <consortium name="Lawrence Berkeley National Laboratory"/>
            <person name="Haridas S."/>
            <person name="Hensen N."/>
            <person name="Bonometti L."/>
            <person name="Westerberg I."/>
            <person name="Brannstrom I.O."/>
            <person name="Guillou S."/>
            <person name="Cros-Aarteil S."/>
            <person name="Calhoun S."/>
            <person name="Kuo A."/>
            <person name="Mondo S."/>
            <person name="Pangilinan J."/>
            <person name="Riley R."/>
            <person name="Labutti K."/>
            <person name="Andreopoulos B."/>
            <person name="Lipzen A."/>
            <person name="Chen C."/>
            <person name="Yanf M."/>
            <person name="Daum C."/>
            <person name="Ng V."/>
            <person name="Clum A."/>
            <person name="Steindorff A."/>
            <person name="Ohm R."/>
            <person name="Martin F."/>
            <person name="Silar P."/>
            <person name="Natvig D."/>
            <person name="Lalanne C."/>
            <person name="Gautier V."/>
            <person name="Ament-Velasquez S.L."/>
            <person name="Kruys A."/>
            <person name="Hutchinson M.I."/>
            <person name="Powell A.J."/>
            <person name="Barry K."/>
            <person name="Miller A.N."/>
            <person name="Grigoriev I.V."/>
            <person name="Debuchy R."/>
            <person name="Gladieux P."/>
            <person name="Thoren M.H."/>
            <person name="Johannesson H."/>
        </authorList>
    </citation>
    <scope>NUCLEOTIDE SEQUENCE</scope>
    <source>
        <strain evidence="3">SMH4131-1</strain>
    </source>
</reference>
<gene>
    <name evidence="3" type="ORF">B0T19DRAFT_94562</name>
</gene>
<feature type="region of interest" description="Disordered" evidence="1">
    <location>
        <begin position="1"/>
        <end position="29"/>
    </location>
</feature>
<dbReference type="Proteomes" id="UP001286456">
    <property type="component" value="Unassembled WGS sequence"/>
</dbReference>
<protein>
    <submittedName>
        <fullName evidence="3">Uncharacterized protein</fullName>
    </submittedName>
</protein>
<reference evidence="3" key="1">
    <citation type="journal article" date="2023" name="Mol. Phylogenet. Evol.">
        <title>Genome-scale phylogeny and comparative genomics of the fungal order Sordariales.</title>
        <authorList>
            <person name="Hensen N."/>
            <person name="Bonometti L."/>
            <person name="Westerberg I."/>
            <person name="Brannstrom I.O."/>
            <person name="Guillou S."/>
            <person name="Cros-Aarteil S."/>
            <person name="Calhoun S."/>
            <person name="Haridas S."/>
            <person name="Kuo A."/>
            <person name="Mondo S."/>
            <person name="Pangilinan J."/>
            <person name="Riley R."/>
            <person name="LaButti K."/>
            <person name="Andreopoulos B."/>
            <person name="Lipzen A."/>
            <person name="Chen C."/>
            <person name="Yan M."/>
            <person name="Daum C."/>
            <person name="Ng V."/>
            <person name="Clum A."/>
            <person name="Steindorff A."/>
            <person name="Ohm R.A."/>
            <person name="Martin F."/>
            <person name="Silar P."/>
            <person name="Natvig D.O."/>
            <person name="Lalanne C."/>
            <person name="Gautier V."/>
            <person name="Ament-Velasquez S.L."/>
            <person name="Kruys A."/>
            <person name="Hutchinson M.I."/>
            <person name="Powell A.J."/>
            <person name="Barry K."/>
            <person name="Miller A.N."/>
            <person name="Grigoriev I.V."/>
            <person name="Debuchy R."/>
            <person name="Gladieux P."/>
            <person name="Hiltunen Thoren M."/>
            <person name="Johannesson H."/>
        </authorList>
    </citation>
    <scope>NUCLEOTIDE SEQUENCE</scope>
    <source>
        <strain evidence="3">SMH4131-1</strain>
    </source>
</reference>
<feature type="transmembrane region" description="Helical" evidence="2">
    <location>
        <begin position="180"/>
        <end position="202"/>
    </location>
</feature>
<keyword evidence="2" id="KW-1133">Transmembrane helix</keyword>
<name>A0AAE0IVJ8_9PEZI</name>
<feature type="region of interest" description="Disordered" evidence="1">
    <location>
        <begin position="210"/>
        <end position="231"/>
    </location>
</feature>